<sequence length="406" mass="45253">MQAANRWEHKWREVERMYPWYKELTKGKSIRSLAELPLLTAPLLEKRYYRQQTPEDPGISVYRTSGTSAKGRKTILYSIEDDDYYVSLKQMLFAEIIKGAVITKAVSDMGTGHAASTADAVFAALGIDCRIIPFEQPLEKHIEMLSTYRPELLYTMPSILERIVQGSADPKVYGIRKIILVGEIASVRWIANIAAAFGLSKEDITDTYGSIELGTMAYFSHTHGRYLLEDNIIAETVQPRELGLSIEPLREDEAVLVLTSLNRKLFPALRYVTYDVVRGFRPAPEDGSGAASFESIVKRVGTEFKHGEKMSIYDIEEVVGAILPDAIVRVSVSGNKLQVTVSSAFATGESLQAIKEGIREQIPEIGLMIRNGLLEDIGVNASPYGEPGERKGIKEKKLRFEEPGSM</sequence>
<keyword evidence="3" id="KW-1185">Reference proteome</keyword>
<evidence type="ECO:0008006" key="4">
    <source>
        <dbReference type="Google" id="ProtNLM"/>
    </source>
</evidence>
<name>A0A329MLZ6_9BACL</name>
<protein>
    <recommendedName>
        <fullName evidence="4">CoF synthetase</fullName>
    </recommendedName>
</protein>
<dbReference type="OrthoDB" id="3981340at2"/>
<feature type="region of interest" description="Disordered" evidence="1">
    <location>
        <begin position="384"/>
        <end position="406"/>
    </location>
</feature>
<comment type="caution">
    <text evidence="2">The sequence shown here is derived from an EMBL/GenBank/DDBJ whole genome shotgun (WGS) entry which is preliminary data.</text>
</comment>
<dbReference type="InterPro" id="IPR042099">
    <property type="entry name" value="ANL_N_sf"/>
</dbReference>
<dbReference type="Gene3D" id="3.40.50.12780">
    <property type="entry name" value="N-terminal domain of ligase-like"/>
    <property type="match status" value="1"/>
</dbReference>
<proteinExistence type="predicted"/>
<dbReference type="SUPFAM" id="SSF56801">
    <property type="entry name" value="Acetyl-CoA synthetase-like"/>
    <property type="match status" value="1"/>
</dbReference>
<dbReference type="EMBL" id="QMFB01000007">
    <property type="protein sequence ID" value="RAV20630.1"/>
    <property type="molecule type" value="Genomic_DNA"/>
</dbReference>
<evidence type="ECO:0000256" key="1">
    <source>
        <dbReference type="SAM" id="MobiDB-lite"/>
    </source>
</evidence>
<organism evidence="2 3">
    <name type="scientific">Paenibacillus contaminans</name>
    <dbReference type="NCBI Taxonomy" id="450362"/>
    <lineage>
        <taxon>Bacteria</taxon>
        <taxon>Bacillati</taxon>
        <taxon>Bacillota</taxon>
        <taxon>Bacilli</taxon>
        <taxon>Bacillales</taxon>
        <taxon>Paenibacillaceae</taxon>
        <taxon>Paenibacillus</taxon>
    </lineage>
</organism>
<dbReference type="PANTHER" id="PTHR43845">
    <property type="entry name" value="BLR5969 PROTEIN"/>
    <property type="match status" value="1"/>
</dbReference>
<accession>A0A329MLZ6</accession>
<gene>
    <name evidence="2" type="ORF">DQG23_14035</name>
</gene>
<evidence type="ECO:0000313" key="3">
    <source>
        <dbReference type="Proteomes" id="UP000250369"/>
    </source>
</evidence>
<evidence type="ECO:0000313" key="2">
    <source>
        <dbReference type="EMBL" id="RAV20630.1"/>
    </source>
</evidence>
<reference evidence="2 3" key="1">
    <citation type="journal article" date="2009" name="Int. J. Syst. Evol. Microbiol.">
        <title>Paenibacillus contaminans sp. nov., isolated from a contaminated laboratory plate.</title>
        <authorList>
            <person name="Chou J.H."/>
            <person name="Lee J.H."/>
            <person name="Lin M.C."/>
            <person name="Chang P.S."/>
            <person name="Arun A.B."/>
            <person name="Young C.C."/>
            <person name="Chen W.M."/>
        </authorList>
    </citation>
    <scope>NUCLEOTIDE SEQUENCE [LARGE SCALE GENOMIC DNA]</scope>
    <source>
        <strain evidence="2 3">CKOBP-6</strain>
    </source>
</reference>
<dbReference type="PANTHER" id="PTHR43845:SF1">
    <property type="entry name" value="BLR5969 PROTEIN"/>
    <property type="match status" value="1"/>
</dbReference>
<dbReference type="AlphaFoldDB" id="A0A329MLZ6"/>
<dbReference type="Proteomes" id="UP000250369">
    <property type="component" value="Unassembled WGS sequence"/>
</dbReference>
<dbReference type="RefSeq" id="WP_113031488.1">
    <property type="nucleotide sequence ID" value="NZ_QMFB01000007.1"/>
</dbReference>